<keyword evidence="4" id="KW-0862">Zinc</keyword>
<dbReference type="KEGG" id="abae:CL176_00260"/>
<evidence type="ECO:0000256" key="1">
    <source>
        <dbReference type="ARBA" id="ARBA00022490"/>
    </source>
</evidence>
<dbReference type="OrthoDB" id="2112130at2"/>
<dbReference type="EMBL" id="CP023434">
    <property type="protein sequence ID" value="AXY24583.1"/>
    <property type="molecule type" value="Genomic_DNA"/>
</dbReference>
<keyword evidence="1" id="KW-0963">Cytoplasm</keyword>
<reference evidence="7 8" key="1">
    <citation type="submission" date="2017-09" db="EMBL/GenBank/DDBJ databases">
        <title>Complete genome sequence of Oxytococcus suis strain ZY16052.</title>
        <authorList>
            <person name="Li F."/>
        </authorList>
    </citation>
    <scope>NUCLEOTIDE SEQUENCE [LARGE SCALE GENOMIC DNA]</scope>
    <source>
        <strain evidence="7 8">ZY16052</strain>
    </source>
</reference>
<evidence type="ECO:0000256" key="6">
    <source>
        <dbReference type="SAM" id="Coils"/>
    </source>
</evidence>
<accession>A0A347WHM6</accession>
<feature type="coiled-coil region" evidence="6">
    <location>
        <begin position="6"/>
        <end position="58"/>
    </location>
</feature>
<evidence type="ECO:0000313" key="7">
    <source>
        <dbReference type="EMBL" id="AXY24583.1"/>
    </source>
</evidence>
<evidence type="ECO:0008006" key="9">
    <source>
        <dbReference type="Google" id="ProtNLM"/>
    </source>
</evidence>
<dbReference type="Pfam" id="PF06156">
    <property type="entry name" value="YabA"/>
    <property type="match status" value="1"/>
</dbReference>
<proteinExistence type="predicted"/>
<dbReference type="GO" id="GO:0046872">
    <property type="term" value="F:metal ion binding"/>
    <property type="evidence" value="ECO:0007669"/>
    <property type="project" value="UniProtKB-KW"/>
</dbReference>
<evidence type="ECO:0000313" key="8">
    <source>
        <dbReference type="Proteomes" id="UP000263232"/>
    </source>
</evidence>
<evidence type="ECO:0000256" key="2">
    <source>
        <dbReference type="ARBA" id="ARBA00022705"/>
    </source>
</evidence>
<keyword evidence="2" id="KW-0235">DNA replication</keyword>
<dbReference type="AlphaFoldDB" id="A0A347WHM6"/>
<dbReference type="Proteomes" id="UP000263232">
    <property type="component" value="Chromosome"/>
</dbReference>
<evidence type="ECO:0000256" key="3">
    <source>
        <dbReference type="ARBA" id="ARBA00022723"/>
    </source>
</evidence>
<evidence type="ECO:0000256" key="5">
    <source>
        <dbReference type="ARBA" id="ARBA00022880"/>
    </source>
</evidence>
<keyword evidence="6" id="KW-0175">Coiled coil</keyword>
<name>A0A347WHM6_9LACT</name>
<keyword evidence="5" id="KW-0236">DNA replication inhibitor</keyword>
<dbReference type="InterPro" id="IPR010377">
    <property type="entry name" value="YabA"/>
</dbReference>
<keyword evidence="3" id="KW-0479">Metal-binding</keyword>
<dbReference type="GO" id="GO:0006260">
    <property type="term" value="P:DNA replication"/>
    <property type="evidence" value="ECO:0007669"/>
    <property type="project" value="UniProtKB-KW"/>
</dbReference>
<dbReference type="PIRSF" id="PIRSF021439">
    <property type="entry name" value="DUF972"/>
    <property type="match status" value="1"/>
</dbReference>
<sequence length="111" mass="12838">MEPQAIEELLEQANAQMLELSDTLAQLKRAVNTLQEDKNQLEIKIQDLQDVVRESTQVDADNPEGQEHTGGKERLQNFYDNGIHFCHQYFGMRRAPEEGCMFCQDILDRLD</sequence>
<protein>
    <recommendedName>
        <fullName evidence="9">DNA replication initiation control protein YabA</fullName>
    </recommendedName>
</protein>
<organism evidence="7 8">
    <name type="scientific">Suicoccus acidiformans</name>
    <dbReference type="NCBI Taxonomy" id="2036206"/>
    <lineage>
        <taxon>Bacteria</taxon>
        <taxon>Bacillati</taxon>
        <taxon>Bacillota</taxon>
        <taxon>Bacilli</taxon>
        <taxon>Lactobacillales</taxon>
        <taxon>Aerococcaceae</taxon>
        <taxon>Suicoccus</taxon>
    </lineage>
</organism>
<dbReference type="GO" id="GO:0008156">
    <property type="term" value="P:negative regulation of DNA replication"/>
    <property type="evidence" value="ECO:0007669"/>
    <property type="project" value="UniProtKB-KW"/>
</dbReference>
<gene>
    <name evidence="7" type="ORF">CL176_00260</name>
</gene>
<evidence type="ECO:0000256" key="4">
    <source>
        <dbReference type="ARBA" id="ARBA00022833"/>
    </source>
</evidence>
<dbReference type="RefSeq" id="WP_118989507.1">
    <property type="nucleotide sequence ID" value="NZ_CP023434.1"/>
</dbReference>
<keyword evidence="8" id="KW-1185">Reference proteome</keyword>